<dbReference type="InterPro" id="IPR036508">
    <property type="entry name" value="Chitin-bd_dom_sf"/>
</dbReference>
<feature type="signal peptide" evidence="2">
    <location>
        <begin position="1"/>
        <end position="17"/>
    </location>
</feature>
<dbReference type="InterPro" id="IPR002557">
    <property type="entry name" value="Chitin-bd_dom"/>
</dbReference>
<dbReference type="Proteomes" id="UP000694867">
    <property type="component" value="Unplaced"/>
</dbReference>
<feature type="domain" description="Chitin-binding type-2" evidence="3">
    <location>
        <begin position="125"/>
        <end position="181"/>
    </location>
</feature>
<dbReference type="SUPFAM" id="SSF57625">
    <property type="entry name" value="Invertebrate chitin-binding proteins"/>
    <property type="match status" value="1"/>
</dbReference>
<evidence type="ECO:0000313" key="4">
    <source>
        <dbReference type="Proteomes" id="UP000694867"/>
    </source>
</evidence>
<feature type="chain" id="PRO_5042507594" evidence="2">
    <location>
        <begin position="18"/>
        <end position="256"/>
    </location>
</feature>
<dbReference type="AlphaFoldDB" id="A0AAJ7L5K1"/>
<keyword evidence="4" id="KW-1185">Reference proteome</keyword>
<evidence type="ECO:0000256" key="1">
    <source>
        <dbReference type="SAM" id="MobiDB-lite"/>
    </source>
</evidence>
<gene>
    <name evidence="5" type="primary">LOC100899446</name>
</gene>
<dbReference type="PROSITE" id="PS50940">
    <property type="entry name" value="CHIT_BIND_II"/>
    <property type="match status" value="1"/>
</dbReference>
<feature type="region of interest" description="Disordered" evidence="1">
    <location>
        <begin position="199"/>
        <end position="229"/>
    </location>
</feature>
<organism evidence="4 5">
    <name type="scientific">Galendromus occidentalis</name>
    <name type="common">western predatory mite</name>
    <dbReference type="NCBI Taxonomy" id="34638"/>
    <lineage>
        <taxon>Eukaryota</taxon>
        <taxon>Metazoa</taxon>
        <taxon>Ecdysozoa</taxon>
        <taxon>Arthropoda</taxon>
        <taxon>Chelicerata</taxon>
        <taxon>Arachnida</taxon>
        <taxon>Acari</taxon>
        <taxon>Parasitiformes</taxon>
        <taxon>Mesostigmata</taxon>
        <taxon>Gamasina</taxon>
        <taxon>Phytoseioidea</taxon>
        <taxon>Phytoseiidae</taxon>
        <taxon>Typhlodrominae</taxon>
        <taxon>Galendromus</taxon>
    </lineage>
</organism>
<accession>A0AAJ7L5K1</accession>
<evidence type="ECO:0000256" key="2">
    <source>
        <dbReference type="SAM" id="SignalP"/>
    </source>
</evidence>
<dbReference type="Gene3D" id="2.170.140.10">
    <property type="entry name" value="Chitin binding domain"/>
    <property type="match status" value="1"/>
</dbReference>
<dbReference type="Pfam" id="PF01607">
    <property type="entry name" value="CBM_14"/>
    <property type="match status" value="1"/>
</dbReference>
<evidence type="ECO:0000259" key="3">
    <source>
        <dbReference type="PROSITE" id="PS50940"/>
    </source>
</evidence>
<dbReference type="RefSeq" id="XP_018494720.1">
    <property type="nucleotide sequence ID" value="XM_018639204.1"/>
</dbReference>
<dbReference type="KEGG" id="goe:100899446"/>
<dbReference type="GO" id="GO:0008061">
    <property type="term" value="F:chitin binding"/>
    <property type="evidence" value="ECO:0007669"/>
    <property type="project" value="InterPro"/>
</dbReference>
<keyword evidence="2" id="KW-0732">Signal</keyword>
<evidence type="ECO:0000313" key="5">
    <source>
        <dbReference type="RefSeq" id="XP_018494720.1"/>
    </source>
</evidence>
<sequence length="256" mass="28154">MAKWLLVSHYFVVGALAASEAQLKFVPVPVEERLKVKDSVESLRSSPRLIRNAIEIICSKIRRISSKIERILNKIGRIRNKIGRIRRRIVGIHNRIETFVNRGASGIAEMDLVKDEGRSQSCGPQSPCLEPDGLFPVDGNCCGFVNCANCRPFTQRCAAGTVFDLDLWICNHERDTQQCAGNNRECAFQTVNLRGQAQDYDSQDDGASSRNPDGISGSGSNGSPGWEYASASEVKEVKKKTGKVSRVKKVAKASKA</sequence>
<proteinExistence type="predicted"/>
<dbReference type="GO" id="GO:0005576">
    <property type="term" value="C:extracellular region"/>
    <property type="evidence" value="ECO:0007669"/>
    <property type="project" value="InterPro"/>
</dbReference>
<dbReference type="GeneID" id="100899446"/>
<name>A0AAJ7L5K1_9ACAR</name>
<reference evidence="5" key="1">
    <citation type="submission" date="2025-08" db="UniProtKB">
        <authorList>
            <consortium name="RefSeq"/>
        </authorList>
    </citation>
    <scope>IDENTIFICATION</scope>
</reference>
<dbReference type="SMART" id="SM00494">
    <property type="entry name" value="ChtBD2"/>
    <property type="match status" value="1"/>
</dbReference>
<protein>
    <submittedName>
        <fullName evidence="5">Uncharacterized protein LOC100899446</fullName>
    </submittedName>
</protein>